<dbReference type="OrthoDB" id="751263at2"/>
<protein>
    <submittedName>
        <fullName evidence="1">Uncharacterized protein</fullName>
    </submittedName>
</protein>
<dbReference type="Proteomes" id="UP000315908">
    <property type="component" value="Unassembled WGS sequence"/>
</dbReference>
<reference evidence="1 2" key="1">
    <citation type="journal article" date="2015" name="Stand. Genomic Sci.">
        <title>Genomic Encyclopedia of Bacterial and Archaeal Type Strains, Phase III: the genomes of soil and plant-associated and newly described type strains.</title>
        <authorList>
            <person name="Whitman W.B."/>
            <person name="Woyke T."/>
            <person name="Klenk H.P."/>
            <person name="Zhou Y."/>
            <person name="Lilburn T.G."/>
            <person name="Beck B.J."/>
            <person name="De Vos P."/>
            <person name="Vandamme P."/>
            <person name="Eisen J.A."/>
            <person name="Garrity G."/>
            <person name="Hugenholtz P."/>
            <person name="Kyrpides N.C."/>
        </authorList>
    </citation>
    <scope>NUCLEOTIDE SEQUENCE [LARGE SCALE GENOMIC DNA]</scope>
    <source>
        <strain evidence="1 2">CGMCC 1.6855</strain>
    </source>
</reference>
<organism evidence="1 2">
    <name type="scientific">Sphingobacterium siyangense</name>
    <dbReference type="NCBI Taxonomy" id="459529"/>
    <lineage>
        <taxon>Bacteria</taxon>
        <taxon>Pseudomonadati</taxon>
        <taxon>Bacteroidota</taxon>
        <taxon>Sphingobacteriia</taxon>
        <taxon>Sphingobacteriales</taxon>
        <taxon>Sphingobacteriaceae</taxon>
        <taxon>Sphingobacterium</taxon>
    </lineage>
</organism>
<evidence type="ECO:0000313" key="2">
    <source>
        <dbReference type="Proteomes" id="UP000315908"/>
    </source>
</evidence>
<dbReference type="RefSeq" id="WP_070565849.1">
    <property type="nucleotide sequence ID" value="NZ_JBPFPU010000032.1"/>
</dbReference>
<comment type="caution">
    <text evidence="1">The sequence shown here is derived from an EMBL/GenBank/DDBJ whole genome shotgun (WGS) entry which is preliminary data.</text>
</comment>
<evidence type="ECO:0000313" key="1">
    <source>
        <dbReference type="EMBL" id="TWI19893.1"/>
    </source>
</evidence>
<accession>A0A562MJ09</accession>
<sequence length="241" mass="29021">MALYYFKPRRAFDFDPHPFKLGTIMGLKRGYEDNHFLLKIYGMKEKSFDDYYRYHLKYYLSAGDRTEKEFFSHLWYIVSTRIDYFNHQNPFSKKHPLYVSNIKKLSGFLDFLSPKDRWNVRPNDILLKEKDELIAKLQEENKKLSDFTIMRKIEIYDDYHTTVIDLFQQMQKLKLPNGAPLLRKDMLSPYYKIVSNYFSNNKKKISIDTAKNYFVGKDNSQKEVKIPEDRQLFVIVPKKKD</sequence>
<dbReference type="EMBL" id="VLKR01000011">
    <property type="protein sequence ID" value="TWI19893.1"/>
    <property type="molecule type" value="Genomic_DNA"/>
</dbReference>
<proteinExistence type="predicted"/>
<name>A0A562MJ09_9SPHI</name>
<dbReference type="AlphaFoldDB" id="A0A562MJ09"/>
<gene>
    <name evidence="1" type="ORF">IQ31_02333</name>
</gene>